<proteinExistence type="evidence at transcript level"/>
<dbReference type="PROSITE" id="PS00123">
    <property type="entry name" value="ALKALINE_PHOSPHATASE"/>
    <property type="match status" value="1"/>
</dbReference>
<feature type="binding site" evidence="14">
    <location>
        <position position="472"/>
    </location>
    <ligand>
        <name>Zn(2+)</name>
        <dbReference type="ChEBI" id="CHEBI:29105"/>
        <label>2</label>
    </ligand>
</feature>
<dbReference type="EMBL" id="JF979062">
    <property type="protein sequence ID" value="AFI81420.1"/>
    <property type="molecule type" value="mRNA"/>
</dbReference>
<feature type="binding site" evidence="14">
    <location>
        <position position="185"/>
    </location>
    <ligand>
        <name>Mg(2+)</name>
        <dbReference type="ChEBI" id="CHEBI:18420"/>
    </ligand>
</feature>
<evidence type="ECO:0000256" key="14">
    <source>
        <dbReference type="PIRSR" id="PIRSR601952-2"/>
    </source>
</evidence>
<comment type="similarity">
    <text evidence="2 15">Belongs to the alkaline phosphatase family.</text>
</comment>
<evidence type="ECO:0000256" key="10">
    <source>
        <dbReference type="ARBA" id="ARBA00023136"/>
    </source>
</evidence>
<keyword evidence="8 14" id="KW-0862">Zinc</keyword>
<evidence type="ECO:0000256" key="11">
    <source>
        <dbReference type="ARBA" id="ARBA00023180"/>
    </source>
</evidence>
<dbReference type="GO" id="GO:0005886">
    <property type="term" value="C:plasma membrane"/>
    <property type="evidence" value="ECO:0007669"/>
    <property type="project" value="UniProtKB-SubCell"/>
</dbReference>
<feature type="binding site" evidence="14">
    <location>
        <position position="72"/>
    </location>
    <ligand>
        <name>Mg(2+)</name>
        <dbReference type="ChEBI" id="CHEBI:18420"/>
    </ligand>
</feature>
<evidence type="ECO:0000256" key="2">
    <source>
        <dbReference type="ARBA" id="ARBA00005984"/>
    </source>
</evidence>
<accession>I6PI83</accession>
<evidence type="ECO:0000256" key="15">
    <source>
        <dbReference type="RuleBase" id="RU003946"/>
    </source>
</evidence>
<feature type="binding site" evidence="14">
    <location>
        <position position="72"/>
    </location>
    <ligand>
        <name>Zn(2+)</name>
        <dbReference type="ChEBI" id="CHEBI:29105"/>
        <label>2</label>
    </ligand>
</feature>
<sequence>MLRIFFLITLVHFSFERDVYHGSWRGGGSEMNDGERQPSYWHEEARAAIEAREARRKETYGVARNIIMFLGDGMSVPTLAAARALLGQRAGRTGEESQLSFEAFPTVGLSKTYCVDAQVADSACSATAYLCGAKANYGTIGVTPAVPRHHCHAATEPNDHVYSIAAWALKAGKDAGIVTTTRVTHASPAGTYAHTAERDWESDADMISECPIGDESVPAQQDIAAQLVHNYPGNQFKVILGGGRREFIPKDFVDEEGAFGRREDNRNLIEEWRVDKNLRNVTHEYVWNRDGLMALSSSPPEYLLGLFEDSHMQYNMQSDKTTEPTLAELTEIAIKSLSRNENGFFLFVEGGRIDHAHHDNYPRLALDETIQFSEAVARAAELLPEDESLIVVTSDHAHVMTLNGYTSRGADILGPAGQLGDDSVPYMTLSYTNGPGFRPHVSHGVRDDLTKYNYEALEFRYAAEVPLDSETHGGDDVAVFARGPHHHMFSGVYEQSQIPHLMAYTACIGEGKTVCK</sequence>
<dbReference type="SMART" id="SM00098">
    <property type="entry name" value="alkPPc"/>
    <property type="match status" value="1"/>
</dbReference>
<feature type="binding site" evidence="14">
    <location>
        <position position="395"/>
    </location>
    <ligand>
        <name>Zn(2+)</name>
        <dbReference type="ChEBI" id="CHEBI:29105"/>
        <label>2</label>
    </ligand>
</feature>
<dbReference type="FunFam" id="3.40.720.10:FF:000008">
    <property type="entry name" value="Alkaline phosphatase"/>
    <property type="match status" value="1"/>
</dbReference>
<feature type="binding site" evidence="14">
    <location>
        <position position="354"/>
    </location>
    <ligand>
        <name>Zn(2+)</name>
        <dbReference type="ChEBI" id="CHEBI:29105"/>
        <label>2</label>
    </ligand>
</feature>
<keyword evidence="10" id="KW-0472">Membrane</keyword>
<feature type="active site" description="Phosphoserine intermediate" evidence="13">
    <location>
        <position position="122"/>
    </location>
</feature>
<dbReference type="Gene3D" id="3.40.720.10">
    <property type="entry name" value="Alkaline Phosphatase, subunit A"/>
    <property type="match status" value="1"/>
</dbReference>
<evidence type="ECO:0000256" key="17">
    <source>
        <dbReference type="SAM" id="SignalP"/>
    </source>
</evidence>
<reference evidence="18" key="1">
    <citation type="submission" date="2011-05" db="EMBL/GenBank/DDBJ databases">
        <title>A down-regulated cadherin, not alkaline phosphatase genes, is associated with Cry1Ab resistance in Diatraea saccharalis.</title>
        <authorList>
            <person name="Yang Y."/>
            <person name="Zhu Y.C."/>
            <person name="Ottea J."/>
            <person name="Husseneder C."/>
            <person name="Leonard B.R."/>
            <person name="Abel C."/>
            <person name="Luttrell R."/>
            <person name="Huang F."/>
        </authorList>
    </citation>
    <scope>NUCLEOTIDE SEQUENCE</scope>
</reference>
<feature type="signal peptide" evidence="17">
    <location>
        <begin position="1"/>
        <end position="16"/>
    </location>
</feature>
<keyword evidence="12" id="KW-0449">Lipoprotein</keyword>
<evidence type="ECO:0000313" key="18">
    <source>
        <dbReference type="EMBL" id="AFI81420.1"/>
    </source>
</evidence>
<evidence type="ECO:0000256" key="6">
    <source>
        <dbReference type="ARBA" id="ARBA00022723"/>
    </source>
</evidence>
<dbReference type="PANTHER" id="PTHR11596">
    <property type="entry name" value="ALKALINE PHOSPHATASE"/>
    <property type="match status" value="1"/>
</dbReference>
<dbReference type="InterPro" id="IPR001952">
    <property type="entry name" value="Alkaline_phosphatase"/>
</dbReference>
<keyword evidence="11" id="KW-0325">Glycoprotein</keyword>
<evidence type="ECO:0000256" key="3">
    <source>
        <dbReference type="ARBA" id="ARBA00012647"/>
    </source>
</evidence>
<keyword evidence="5" id="KW-0336">GPI-anchor</keyword>
<comment type="subcellular location">
    <subcellularLocation>
        <location evidence="1">Cell membrane</location>
        <topology evidence="1">Lipid-anchor</topology>
        <topology evidence="1">GPI-anchor</topology>
    </subcellularLocation>
</comment>
<protein>
    <recommendedName>
        <fullName evidence="3 16">Alkaline phosphatase</fullName>
        <ecNumber evidence="3 16">3.1.3.1</ecNumber>
    </recommendedName>
</protein>
<comment type="cofactor">
    <cofactor evidence="14">
        <name>Zn(2+)</name>
        <dbReference type="ChEBI" id="CHEBI:29105"/>
    </cofactor>
    <text evidence="14">Binds 2 Zn(2+) ions.</text>
</comment>
<evidence type="ECO:0000256" key="5">
    <source>
        <dbReference type="ARBA" id="ARBA00022622"/>
    </source>
</evidence>
<evidence type="ECO:0000256" key="16">
    <source>
        <dbReference type="RuleBase" id="RU003947"/>
    </source>
</evidence>
<evidence type="ECO:0000256" key="7">
    <source>
        <dbReference type="ARBA" id="ARBA00022801"/>
    </source>
</evidence>
<feature type="binding site" evidence="14">
    <location>
        <position position="358"/>
    </location>
    <ligand>
        <name>Zn(2+)</name>
        <dbReference type="ChEBI" id="CHEBI:29105"/>
        <label>2</label>
    </ligand>
</feature>
<dbReference type="PRINTS" id="PR00113">
    <property type="entry name" value="ALKPHPHTASE"/>
</dbReference>
<keyword evidence="7 16" id="KW-0378">Hydrolase</keyword>
<evidence type="ECO:0000256" key="4">
    <source>
        <dbReference type="ARBA" id="ARBA00022475"/>
    </source>
</evidence>
<dbReference type="AlphaFoldDB" id="I6PI83"/>
<gene>
    <name evidence="18" type="primary">ALP2</name>
</gene>
<organism evidence="18">
    <name type="scientific">Diatraea saccharalis</name>
    <name type="common">sugarcane borer</name>
    <dbReference type="NCBI Taxonomy" id="40085"/>
    <lineage>
        <taxon>Eukaryota</taxon>
        <taxon>Metazoa</taxon>
        <taxon>Ecdysozoa</taxon>
        <taxon>Arthropoda</taxon>
        <taxon>Hexapoda</taxon>
        <taxon>Insecta</taxon>
        <taxon>Pterygota</taxon>
        <taxon>Neoptera</taxon>
        <taxon>Endopterygota</taxon>
        <taxon>Lepidoptera</taxon>
        <taxon>Glossata</taxon>
        <taxon>Ditrysia</taxon>
        <taxon>Pyraloidea</taxon>
        <taxon>Crambidae</taxon>
        <taxon>Crambinae</taxon>
        <taxon>Diatraea</taxon>
    </lineage>
</organism>
<dbReference type="Pfam" id="PF00245">
    <property type="entry name" value="Alk_phosphatase"/>
    <property type="match status" value="1"/>
</dbReference>
<evidence type="ECO:0000256" key="9">
    <source>
        <dbReference type="ARBA" id="ARBA00022842"/>
    </source>
</evidence>
<feature type="chain" id="PRO_5003705578" description="Alkaline phosphatase" evidence="17">
    <location>
        <begin position="17"/>
        <end position="516"/>
    </location>
</feature>
<evidence type="ECO:0000256" key="12">
    <source>
        <dbReference type="ARBA" id="ARBA00023288"/>
    </source>
</evidence>
<feature type="binding site" evidence="14">
    <location>
        <position position="349"/>
    </location>
    <ligand>
        <name>Zn(2+)</name>
        <dbReference type="ChEBI" id="CHEBI:29105"/>
        <label>1</label>
    </ligand>
</feature>
<comment type="catalytic activity">
    <reaction evidence="16">
        <text>a phosphate monoester + H2O = an alcohol + phosphate</text>
        <dbReference type="Rhea" id="RHEA:15017"/>
        <dbReference type="ChEBI" id="CHEBI:15377"/>
        <dbReference type="ChEBI" id="CHEBI:30879"/>
        <dbReference type="ChEBI" id="CHEBI:43474"/>
        <dbReference type="ChEBI" id="CHEBI:67140"/>
        <dbReference type="EC" id="3.1.3.1"/>
    </reaction>
</comment>
<dbReference type="GO" id="GO:0004035">
    <property type="term" value="F:alkaline phosphatase activity"/>
    <property type="evidence" value="ECO:0007669"/>
    <property type="project" value="UniProtKB-EC"/>
</dbReference>
<dbReference type="GO" id="GO:0098552">
    <property type="term" value="C:side of membrane"/>
    <property type="evidence" value="ECO:0007669"/>
    <property type="project" value="UniProtKB-KW"/>
</dbReference>
<feature type="binding site" evidence="14">
    <location>
        <position position="396"/>
    </location>
    <ligand>
        <name>Zn(2+)</name>
        <dbReference type="ChEBI" id="CHEBI:29105"/>
        <label>2</label>
    </ligand>
</feature>
<name>I6PI83_9NEOP</name>
<dbReference type="CDD" id="cd16012">
    <property type="entry name" value="ALP"/>
    <property type="match status" value="1"/>
</dbReference>
<keyword evidence="6 14" id="KW-0479">Metal-binding</keyword>
<dbReference type="PANTHER" id="PTHR11596:SF91">
    <property type="entry name" value="ALKALINE PHOSPHATASE-RELATED"/>
    <property type="match status" value="1"/>
</dbReference>
<keyword evidence="17" id="KW-0732">Signal</keyword>
<dbReference type="InterPro" id="IPR017850">
    <property type="entry name" value="Alkaline_phosphatase_core_sf"/>
</dbReference>
<dbReference type="GO" id="GO:0046872">
    <property type="term" value="F:metal ion binding"/>
    <property type="evidence" value="ECO:0007669"/>
    <property type="project" value="UniProtKB-KW"/>
</dbReference>
<feature type="binding site" evidence="14">
    <location>
        <position position="187"/>
    </location>
    <ligand>
        <name>Mg(2+)</name>
        <dbReference type="ChEBI" id="CHEBI:18420"/>
    </ligand>
</feature>
<evidence type="ECO:0000256" key="1">
    <source>
        <dbReference type="ARBA" id="ARBA00004609"/>
    </source>
</evidence>
<comment type="cofactor">
    <cofactor evidence="14">
        <name>Mg(2+)</name>
        <dbReference type="ChEBI" id="CHEBI:18420"/>
    </cofactor>
    <text evidence="14">Binds 1 Mg(2+) ion.</text>
</comment>
<evidence type="ECO:0000256" key="13">
    <source>
        <dbReference type="PIRSR" id="PIRSR601952-1"/>
    </source>
</evidence>
<dbReference type="SUPFAM" id="SSF53649">
    <property type="entry name" value="Alkaline phosphatase-like"/>
    <property type="match status" value="1"/>
</dbReference>
<keyword evidence="4" id="KW-1003">Cell membrane</keyword>
<dbReference type="EC" id="3.1.3.1" evidence="3 16"/>
<keyword evidence="9 14" id="KW-0460">Magnesium</keyword>
<dbReference type="InterPro" id="IPR018299">
    <property type="entry name" value="Alkaline_phosphatase_AS"/>
</dbReference>
<evidence type="ECO:0000256" key="8">
    <source>
        <dbReference type="ARBA" id="ARBA00022833"/>
    </source>
</evidence>